<dbReference type="EMBL" id="RJMB01000019">
    <property type="protein sequence ID" value="RNL83019.1"/>
    <property type="molecule type" value="Genomic_DNA"/>
</dbReference>
<dbReference type="OrthoDB" id="4528595at2"/>
<dbReference type="GO" id="GO:0008168">
    <property type="term" value="F:methyltransferase activity"/>
    <property type="evidence" value="ECO:0007669"/>
    <property type="project" value="UniProtKB-KW"/>
</dbReference>
<dbReference type="GO" id="GO:0032259">
    <property type="term" value="P:methylation"/>
    <property type="evidence" value="ECO:0007669"/>
    <property type="project" value="UniProtKB-KW"/>
</dbReference>
<accession>A0A3N0E5I4</accession>
<dbReference type="RefSeq" id="WP_123202496.1">
    <property type="nucleotide sequence ID" value="NZ_RJMB01000019.1"/>
</dbReference>
<gene>
    <name evidence="1" type="ORF">EFW17_17555</name>
</gene>
<dbReference type="AlphaFoldDB" id="A0A3N0E5I4"/>
<organism evidence="1 2">
    <name type="scientific">Halostreptopolyspora alba</name>
    <dbReference type="NCBI Taxonomy" id="2487137"/>
    <lineage>
        <taxon>Bacteria</taxon>
        <taxon>Bacillati</taxon>
        <taxon>Actinomycetota</taxon>
        <taxon>Actinomycetes</taxon>
        <taxon>Streptosporangiales</taxon>
        <taxon>Nocardiopsidaceae</taxon>
        <taxon>Halostreptopolyspora</taxon>
    </lineage>
</organism>
<evidence type="ECO:0000313" key="1">
    <source>
        <dbReference type="EMBL" id="RNL83019.1"/>
    </source>
</evidence>
<keyword evidence="1" id="KW-0808">Transferase</keyword>
<keyword evidence="1" id="KW-0489">Methyltransferase</keyword>
<protein>
    <submittedName>
        <fullName evidence="1">Class I SAM-dependent methyltransferase</fullName>
    </submittedName>
</protein>
<proteinExistence type="predicted"/>
<dbReference type="InterPro" id="IPR029063">
    <property type="entry name" value="SAM-dependent_MTases_sf"/>
</dbReference>
<sequence length="241" mass="26327">MSDYYEKSAEFIDMMIAPWWDGPGALLPEALKRAGEARGPVVDVGAGSGHAVPLIDDAIPGEEILAVEPSLAMRSALFARILGEAGPRERVTVLPCGLLDAELPDTVRAFVLMNVLGHFPPEERARLWTLVSERLSLGGVAVANLAPPFTPETLPRSRMADITVGRNRYEGWARAEPAGEDRLTWTMTYTVSGPFTQTRETVVSYDWWTLTPERLSEETAEHGLTALPIGPADHGIFVVQH</sequence>
<comment type="caution">
    <text evidence="1">The sequence shown here is derived from an EMBL/GenBank/DDBJ whole genome shotgun (WGS) entry which is preliminary data.</text>
</comment>
<dbReference type="Proteomes" id="UP000269198">
    <property type="component" value="Unassembled WGS sequence"/>
</dbReference>
<keyword evidence="2" id="KW-1185">Reference proteome</keyword>
<dbReference type="CDD" id="cd02440">
    <property type="entry name" value="AdoMet_MTases"/>
    <property type="match status" value="1"/>
</dbReference>
<evidence type="ECO:0000313" key="2">
    <source>
        <dbReference type="Proteomes" id="UP000269198"/>
    </source>
</evidence>
<reference evidence="1 2" key="1">
    <citation type="submission" date="2018-11" db="EMBL/GenBank/DDBJ databases">
        <title>The genome draft of YIM 96095.</title>
        <authorList>
            <person name="Tang S.-K."/>
            <person name="Chunyu W.-X."/>
            <person name="Feng Y.-Z."/>
        </authorList>
    </citation>
    <scope>NUCLEOTIDE SEQUENCE [LARGE SCALE GENOMIC DNA]</scope>
    <source>
        <strain evidence="1 2">YIM 96095</strain>
    </source>
</reference>
<dbReference type="SUPFAM" id="SSF53335">
    <property type="entry name" value="S-adenosyl-L-methionine-dependent methyltransferases"/>
    <property type="match status" value="1"/>
</dbReference>
<name>A0A3N0E5I4_9ACTN</name>
<dbReference type="Gene3D" id="3.40.50.150">
    <property type="entry name" value="Vaccinia Virus protein VP39"/>
    <property type="match status" value="1"/>
</dbReference>